<evidence type="ECO:0000313" key="3">
    <source>
        <dbReference type="EMBL" id="KAK6163599.1"/>
    </source>
</evidence>
<keyword evidence="1" id="KW-0677">Repeat</keyword>
<dbReference type="SUPFAM" id="SSF50985">
    <property type="entry name" value="RCC1/BLIP-II"/>
    <property type="match status" value="1"/>
</dbReference>
<gene>
    <name evidence="3" type="ORF">DH2020_000463</name>
</gene>
<dbReference type="PROSITE" id="PS50012">
    <property type="entry name" value="RCC1_3"/>
    <property type="match status" value="2"/>
</dbReference>
<dbReference type="InterPro" id="IPR000408">
    <property type="entry name" value="Reg_chr_condens"/>
</dbReference>
<reference evidence="3 4" key="1">
    <citation type="journal article" date="2021" name="Comput. Struct. Biotechnol. J.">
        <title>De novo genome assembly of the potent medicinal plant Rehmannia glutinosa using nanopore technology.</title>
        <authorList>
            <person name="Ma L."/>
            <person name="Dong C."/>
            <person name="Song C."/>
            <person name="Wang X."/>
            <person name="Zheng X."/>
            <person name="Niu Y."/>
            <person name="Chen S."/>
            <person name="Feng W."/>
        </authorList>
    </citation>
    <scope>NUCLEOTIDE SEQUENCE [LARGE SCALE GENOMIC DNA]</scope>
    <source>
        <strain evidence="3">DH-2019</strain>
    </source>
</reference>
<feature type="repeat" description="RCC1" evidence="2">
    <location>
        <begin position="17"/>
        <end position="75"/>
    </location>
</feature>
<dbReference type="PANTHER" id="PTHR22870">
    <property type="entry name" value="REGULATOR OF CHROMOSOME CONDENSATION"/>
    <property type="match status" value="1"/>
</dbReference>
<dbReference type="InterPro" id="IPR051210">
    <property type="entry name" value="Ub_ligase/GEF_domain"/>
</dbReference>
<dbReference type="EMBL" id="JABTTQ020000001">
    <property type="protein sequence ID" value="KAK6163599.1"/>
    <property type="molecule type" value="Genomic_DNA"/>
</dbReference>
<dbReference type="PRINTS" id="PR00633">
    <property type="entry name" value="RCCNDNSATION"/>
</dbReference>
<dbReference type="Pfam" id="PF00415">
    <property type="entry name" value="RCC1"/>
    <property type="match status" value="3"/>
</dbReference>
<evidence type="ECO:0000256" key="1">
    <source>
        <dbReference type="ARBA" id="ARBA00022737"/>
    </source>
</evidence>
<keyword evidence="4" id="KW-1185">Reference proteome</keyword>
<sequence>MVQGNGKNEGRNGEGDGKVYSWGRGTFGRLGTGSEEDRHLPVRVSFFGSDDEREDELKIVGIAAGAYHSLALAGLYARFMIQVFLDPNTDGQIGVTGENHLIPHLLEGFFGLGSPGSSTQDDEMKSGKQLKISSVIAGGMMSLAIDNHGRYGCGEIVPILLKTTRSKDNFSLVSSAAPVPVWNFHGHTVVKVACGNEHVIALVSAGETYNGSDLICYSWGGNNYGQLGLGDNESRLQPEIIEKFNLESPWEVYDIACGASHTALLAKRKKPSDTLESFCWMFGLGDNGQLGHGTTQSLAAPRLLENCRRAYS</sequence>
<organism evidence="3 4">
    <name type="scientific">Rehmannia glutinosa</name>
    <name type="common">Chinese foxglove</name>
    <dbReference type="NCBI Taxonomy" id="99300"/>
    <lineage>
        <taxon>Eukaryota</taxon>
        <taxon>Viridiplantae</taxon>
        <taxon>Streptophyta</taxon>
        <taxon>Embryophyta</taxon>
        <taxon>Tracheophyta</taxon>
        <taxon>Spermatophyta</taxon>
        <taxon>Magnoliopsida</taxon>
        <taxon>eudicotyledons</taxon>
        <taxon>Gunneridae</taxon>
        <taxon>Pentapetalae</taxon>
        <taxon>asterids</taxon>
        <taxon>lamiids</taxon>
        <taxon>Lamiales</taxon>
        <taxon>Orobanchaceae</taxon>
        <taxon>Rehmannieae</taxon>
        <taxon>Rehmannia</taxon>
    </lineage>
</organism>
<accession>A0ABR0XWX6</accession>
<protein>
    <submittedName>
        <fullName evidence="3">Uncharacterized protein</fullName>
    </submittedName>
</protein>
<dbReference type="InterPro" id="IPR009091">
    <property type="entry name" value="RCC1/BLIP-II"/>
</dbReference>
<feature type="repeat" description="RCC1" evidence="2">
    <location>
        <begin position="214"/>
        <end position="268"/>
    </location>
</feature>
<comment type="caution">
    <text evidence="3">The sequence shown here is derived from an EMBL/GenBank/DDBJ whole genome shotgun (WGS) entry which is preliminary data.</text>
</comment>
<dbReference type="PANTHER" id="PTHR22870:SF155">
    <property type="entry name" value="E3 UBIQUITIN-PROTEIN LIGASE HERC1-RELATED"/>
    <property type="match status" value="1"/>
</dbReference>
<dbReference type="PROSITE" id="PS00626">
    <property type="entry name" value="RCC1_2"/>
    <property type="match status" value="1"/>
</dbReference>
<dbReference type="Proteomes" id="UP001318860">
    <property type="component" value="Unassembled WGS sequence"/>
</dbReference>
<evidence type="ECO:0000256" key="2">
    <source>
        <dbReference type="PROSITE-ProRule" id="PRU00235"/>
    </source>
</evidence>
<dbReference type="Gene3D" id="2.130.10.30">
    <property type="entry name" value="Regulator of chromosome condensation 1/beta-lactamase-inhibitor protein II"/>
    <property type="match status" value="2"/>
</dbReference>
<name>A0ABR0XWX6_REHGL</name>
<proteinExistence type="predicted"/>
<evidence type="ECO:0000313" key="4">
    <source>
        <dbReference type="Proteomes" id="UP001318860"/>
    </source>
</evidence>